<proteinExistence type="predicted"/>
<dbReference type="GO" id="GO:0005829">
    <property type="term" value="C:cytosol"/>
    <property type="evidence" value="ECO:0000318"/>
    <property type="project" value="GO_Central"/>
</dbReference>
<feature type="compositionally biased region" description="Pro residues" evidence="3">
    <location>
        <begin position="862"/>
        <end position="871"/>
    </location>
</feature>
<dbReference type="PANTHER" id="PTHR22746">
    <property type="entry name" value="RAB6A-GEF COMPLEX PARTNER PROTEIN 1"/>
    <property type="match status" value="1"/>
</dbReference>
<keyword evidence="6" id="KW-1185">Reference proteome</keyword>
<dbReference type="GO" id="GO:0000139">
    <property type="term" value="C:Golgi membrane"/>
    <property type="evidence" value="ECO:0000318"/>
    <property type="project" value="GO_Central"/>
</dbReference>
<evidence type="ECO:0000313" key="5">
    <source>
        <dbReference type="EMBL" id="GAQ82818.1"/>
    </source>
</evidence>
<dbReference type="InterPro" id="IPR036322">
    <property type="entry name" value="WD40_repeat_dom_sf"/>
</dbReference>
<dbReference type="GO" id="GO:0042147">
    <property type="term" value="P:retrograde transport, endosome to Golgi"/>
    <property type="evidence" value="ECO:0000318"/>
    <property type="project" value="GO_Central"/>
</dbReference>
<comment type="subcellular location">
    <subcellularLocation>
        <location evidence="1">Membrane</location>
    </subcellularLocation>
</comment>
<reference evidence="5 6" key="1">
    <citation type="journal article" date="2014" name="Nat. Commun.">
        <title>Klebsormidium flaccidum genome reveals primary factors for plant terrestrial adaptation.</title>
        <authorList>
            <person name="Hori K."/>
            <person name="Maruyama F."/>
            <person name="Fujisawa T."/>
            <person name="Togashi T."/>
            <person name="Yamamoto N."/>
            <person name="Seo M."/>
            <person name="Sato S."/>
            <person name="Yamada T."/>
            <person name="Mori H."/>
            <person name="Tajima N."/>
            <person name="Moriyama T."/>
            <person name="Ikeuchi M."/>
            <person name="Watanabe M."/>
            <person name="Wada H."/>
            <person name="Kobayashi K."/>
            <person name="Saito M."/>
            <person name="Masuda T."/>
            <person name="Sasaki-Sekimoto Y."/>
            <person name="Mashiguchi K."/>
            <person name="Awai K."/>
            <person name="Shimojima M."/>
            <person name="Masuda S."/>
            <person name="Iwai M."/>
            <person name="Nobusawa T."/>
            <person name="Narise T."/>
            <person name="Kondo S."/>
            <person name="Saito H."/>
            <person name="Sato R."/>
            <person name="Murakawa M."/>
            <person name="Ihara Y."/>
            <person name="Oshima-Yamada Y."/>
            <person name="Ohtaka K."/>
            <person name="Satoh M."/>
            <person name="Sonobe K."/>
            <person name="Ishii M."/>
            <person name="Ohtani R."/>
            <person name="Kanamori-Sato M."/>
            <person name="Honoki R."/>
            <person name="Miyazaki D."/>
            <person name="Mochizuki H."/>
            <person name="Umetsu J."/>
            <person name="Higashi K."/>
            <person name="Shibata D."/>
            <person name="Kamiya Y."/>
            <person name="Sato N."/>
            <person name="Nakamura Y."/>
            <person name="Tabata S."/>
            <person name="Ida S."/>
            <person name="Kurokawa K."/>
            <person name="Ohta H."/>
        </authorList>
    </citation>
    <scope>NUCLEOTIDE SEQUENCE [LARGE SCALE GENOMIC DNA]</scope>
    <source>
        <strain evidence="5 6">NIES-2285</strain>
    </source>
</reference>
<dbReference type="Proteomes" id="UP000054558">
    <property type="component" value="Unassembled WGS sequence"/>
</dbReference>
<dbReference type="InterPro" id="IPR040096">
    <property type="entry name" value="Ric1"/>
</dbReference>
<dbReference type="STRING" id="105231.A0A1Y1I3Y9"/>
<dbReference type="AlphaFoldDB" id="A0A1Y1I3Y9"/>
<accession>A0A1Y1I3Y9</accession>
<dbReference type="GO" id="GO:0006886">
    <property type="term" value="P:intracellular protein transport"/>
    <property type="evidence" value="ECO:0000318"/>
    <property type="project" value="GO_Central"/>
</dbReference>
<feature type="compositionally biased region" description="Low complexity" evidence="3">
    <location>
        <begin position="629"/>
        <end position="641"/>
    </location>
</feature>
<evidence type="ECO:0000256" key="3">
    <source>
        <dbReference type="SAM" id="MobiDB-lite"/>
    </source>
</evidence>
<name>A0A1Y1I3Y9_KLENI</name>
<evidence type="ECO:0000256" key="2">
    <source>
        <dbReference type="ARBA" id="ARBA00023136"/>
    </source>
</evidence>
<organism evidence="5 6">
    <name type="scientific">Klebsormidium nitens</name>
    <name type="common">Green alga</name>
    <name type="synonym">Ulothrix nitens</name>
    <dbReference type="NCBI Taxonomy" id="105231"/>
    <lineage>
        <taxon>Eukaryota</taxon>
        <taxon>Viridiplantae</taxon>
        <taxon>Streptophyta</taxon>
        <taxon>Klebsormidiophyceae</taxon>
        <taxon>Klebsormidiales</taxon>
        <taxon>Klebsormidiaceae</taxon>
        <taxon>Klebsormidium</taxon>
    </lineage>
</organism>
<dbReference type="InterPro" id="IPR009771">
    <property type="entry name" value="RIC1_C"/>
</dbReference>
<dbReference type="EMBL" id="DF237074">
    <property type="protein sequence ID" value="GAQ82818.1"/>
    <property type="molecule type" value="Genomic_DNA"/>
</dbReference>
<dbReference type="PANTHER" id="PTHR22746:SF10">
    <property type="entry name" value="GUANINE NUCLEOTIDE EXCHANGE FACTOR SUBUNIT RIC1"/>
    <property type="match status" value="1"/>
</dbReference>
<dbReference type="InterPro" id="IPR015943">
    <property type="entry name" value="WD40/YVTN_repeat-like_dom_sf"/>
</dbReference>
<dbReference type="SUPFAM" id="SSF50978">
    <property type="entry name" value="WD40 repeat-like"/>
    <property type="match status" value="1"/>
</dbReference>
<feature type="region of interest" description="Disordered" evidence="3">
    <location>
        <begin position="1158"/>
        <end position="1189"/>
    </location>
</feature>
<evidence type="ECO:0000259" key="4">
    <source>
        <dbReference type="Pfam" id="PF07064"/>
    </source>
</evidence>
<gene>
    <name evidence="5" type="ORF">KFL_001250140</name>
</gene>
<dbReference type="OrthoDB" id="67540at2759"/>
<keyword evidence="2" id="KW-0472">Membrane</keyword>
<evidence type="ECO:0000313" key="6">
    <source>
        <dbReference type="Proteomes" id="UP000054558"/>
    </source>
</evidence>
<dbReference type="GO" id="GO:0034066">
    <property type="term" value="C:Ric1-Rgp1 guanyl-nucleotide exchange factor complex"/>
    <property type="evidence" value="ECO:0000318"/>
    <property type="project" value="GO_Central"/>
</dbReference>
<dbReference type="Pfam" id="PF07064">
    <property type="entry name" value="RIC1"/>
    <property type="match status" value="1"/>
</dbReference>
<dbReference type="Gene3D" id="2.130.10.10">
    <property type="entry name" value="YVTN repeat-like/Quinoprotein amine dehydrogenase"/>
    <property type="match status" value="1"/>
</dbReference>
<feature type="region of interest" description="Disordered" evidence="3">
    <location>
        <begin position="626"/>
        <end position="650"/>
    </location>
</feature>
<feature type="domain" description="RIC1 C-terminal alpha solenoid region" evidence="4">
    <location>
        <begin position="794"/>
        <end position="982"/>
    </location>
</feature>
<dbReference type="Pfam" id="PF25440">
    <property type="entry name" value="Beta-prop_RIC1_2nd"/>
    <property type="match status" value="1"/>
</dbReference>
<sequence>MYFAYGWPKLLRAVDHSTHRELVVSVCTVGEYLVLVTSTVIQIWTAGQHRVKIGEVAREAESLEQDGANECASFNEAASTLAVLTGNNSLLFYDVITTDKRLPPELGADSQAVPLVSVRFRSRTAIPLQDEGAGCTALTGDDDHLLVGISNGRLQLVSWRGQLRGSSDLWAGGSDNVSGTSFIPEANAFPIAPQSPAYETPTASAGGANGHAPDIGIADLEYCRELKLLVAVLADGRVVLCSSGGRGLRPVNEIVPERWVGVADAVCAAVGPRAEVLAVGSQRATVELFDLSQNAAYLRTIALFDWGYSVEDTGPVSCIRWTPDNAAFAVGWCQRGLAVWSVSGCRLMCTIRQGSVSHALPPVSPGGFPRTPSKRSAEPMAGGVGGLAWGQYGYQLVAAEAKSASRLVQFPFARMCVTRPVVGNAQVFQLMQAEDRVLLVQSDDEEELKLQHLVVPRNYLAANWPVLHVAANEDGSYLAIAGRRGLTLYNIRAKRWRVFGDIAQEKQVACVGLLWLGRIVVACLHREATNSFELCLYPRYHLDESSLLCRLPLPDRPIAMDTWQDYILVATMPFDIRVFHIHVDGELSPLSTPPVRARTVRELSIMSARKPPIDMRFVPTSGFPELDQASSSASGGSAAPSGPAPLGGGIRDQAADAVLRQPTRCMLLRTDGELSLLDLDRGSERALVAGVEHFWLTGARAREEELLMEEVPWWAYGHRGMQVWYPSSPADTSTSSTDLDRLDPELDFDREVYPLGVSPAAGVIVGISQRLALSACSDMPCFEPIPQAQPILPCLLRHLLQRGALEEAVQLARLSASRPHFSHSLEWLLFTVFDAEMAQASARRKAALKAQQAGRPGGKTPPGKPPPPEGRPPGQSMLQRACDLIRHFPEFLDVVVSVARKTDSRHWAELFAAAGKSTELFEECLKRKQYRTATCYILVVEKLDGPTMGQRNALRLLQTCLTVSLYELAGELVRFLLRSGRDYSASGREDEKDDGILKSFFRFGFTSASPQVRADVLHATVKHILGDHAVALMQRKELAELVAFIKGTQFDFVEFLQSDRARAARAEDFPSALRSIRSKVGGDNPKLRSDAEFLLYHMRTAGSREWTLIFSTVLRRQDVLLEVFRADTKVWGAYSRTLRAQPNAHQYEDFLKELERQLGTAAPNGTTNGQPPKNVEIEPQSPKLAAGKQ</sequence>
<dbReference type="OMA" id="MVYDRAM"/>
<evidence type="ECO:0000256" key="1">
    <source>
        <dbReference type="ARBA" id="ARBA00004370"/>
    </source>
</evidence>
<protein>
    <recommendedName>
        <fullName evidence="4">RIC1 C-terminal alpha solenoid region domain-containing protein</fullName>
    </recommendedName>
</protein>
<feature type="region of interest" description="Disordered" evidence="3">
    <location>
        <begin position="844"/>
        <end position="876"/>
    </location>
</feature>